<dbReference type="GO" id="GO:0003677">
    <property type="term" value="F:DNA binding"/>
    <property type="evidence" value="ECO:0007669"/>
    <property type="project" value="InterPro"/>
</dbReference>
<organism evidence="4 5">
    <name type="scientific">Pseudomonas phage phiGM22-3</name>
    <dbReference type="NCBI Taxonomy" id="2816462"/>
    <lineage>
        <taxon>Viruses</taxon>
        <taxon>Duplodnaviria</taxon>
        <taxon>Heunggongvirae</taxon>
        <taxon>Uroviricota</taxon>
        <taxon>Caudoviricetes</taxon>
        <taxon>Autographivirales</taxon>
        <taxon>Autoscriptoviridae</taxon>
        <taxon>Tunggulvirus</taxon>
        <taxon>Tunggulvirus GM223</taxon>
    </lineage>
</organism>
<dbReference type="GO" id="GO:0006261">
    <property type="term" value="P:DNA-templated DNA replication"/>
    <property type="evidence" value="ECO:0007669"/>
    <property type="project" value="InterPro"/>
</dbReference>
<evidence type="ECO:0000313" key="4">
    <source>
        <dbReference type="EMBL" id="QTZ83292.1"/>
    </source>
</evidence>
<dbReference type="PANTHER" id="PTHR10133">
    <property type="entry name" value="DNA POLYMERASE I"/>
    <property type="match status" value="1"/>
</dbReference>
<dbReference type="InterPro" id="IPR001098">
    <property type="entry name" value="DNA-dir_DNA_pol_A_palm_dom"/>
</dbReference>
<keyword evidence="1" id="KW-0235">DNA replication</keyword>
<dbReference type="GO" id="GO:0006302">
    <property type="term" value="P:double-strand break repair"/>
    <property type="evidence" value="ECO:0007669"/>
    <property type="project" value="TreeGrafter"/>
</dbReference>
<dbReference type="SUPFAM" id="SSF56672">
    <property type="entry name" value="DNA/RNA polymerases"/>
    <property type="match status" value="1"/>
</dbReference>
<keyword evidence="2" id="KW-1194">Viral DNA replication</keyword>
<dbReference type="EMBL" id="MW627366">
    <property type="protein sequence ID" value="QTZ83292.1"/>
    <property type="molecule type" value="Genomic_DNA"/>
</dbReference>
<dbReference type="SMART" id="SM00482">
    <property type="entry name" value="POLAc"/>
    <property type="match status" value="1"/>
</dbReference>
<reference evidence="4" key="1">
    <citation type="submission" date="2021-02" db="EMBL/GenBank/DDBJ databases">
        <authorList>
            <person name="Qin X."/>
            <person name="Gong M."/>
            <person name="Yang H."/>
        </authorList>
    </citation>
    <scope>NUCLEOTIDE SEQUENCE</scope>
</reference>
<accession>A0A8T8IVM1</accession>
<evidence type="ECO:0000256" key="1">
    <source>
        <dbReference type="ARBA" id="ARBA00022705"/>
    </source>
</evidence>
<sequence>MRTRILDLETQNHPYLGAVASPHCPDNYIVLAGWRDDVDGVAGTPVERRFNNREEADDPAWFNLDGVDLLVCHNAMYEMSWFITRYQPEFLKYLKRGGRVLCTQLGEYLCSHQTWTYPALNEVAQKHGGTAKVDGVKLLWEQGVLTADIDPALLSEYLIGPSGDIENTARSFYGQMQYLNKMGMWRMFLERCEGMVAFSFCEAAGLYVDQQVAQRNHAAQLLELEGINKQIFALLPELPETFEFNWGSDYHLSALLFGGEVKYDERVPRTDADGAIMYEKVDCYKFGEKLLNVAWFAEDDGPDKFAEACHRYGDCDRFKAGKNKGQPKVHRVETTEPQTKWASTTYRFEPLVPIPKMNSVLGDKFKFDPNGRRNGEYVGKRFLPCGTPVFSTSGEVLKALATFGFAAGSLLNRKAQLDKDNGTYYISHEYNKDGSIKKTKGMLQYIGPDSIIHHSLNVAATITARLSSSDPNLQNLPRSDEDDDGVAKSRVKEMFTSRFGADGVIIEVDYTALEVVMLAALSGDQALLKHLQNGTDMHCLRLAAKLKRPYEEILAIAKDKHHPEHNSIKQQRTDIKPPSFAAQYGASASGIAFATGVSLEYATEFLATEARLFPRAIAFRDVVRAEVERTGALPTGLMREQDDAGNFRVYRRGYYQADGGTCYSFRQFDVWDAEARKRVMGFKPTQIANYWCQGESGYLMTLSAGRVMRWLIQHPMFMSKIFMINNVHDALYFDVHKDYLKEVAAAAKAIMEDAPIYMSRELGYNISHVPFPAAAEAGPSMFDKEKVEL</sequence>
<protein>
    <submittedName>
        <fullName evidence="4">Putative DNA polymerase</fullName>
    </submittedName>
</protein>
<name>A0A8T8IVM1_9CAUD</name>
<evidence type="ECO:0000259" key="3">
    <source>
        <dbReference type="SMART" id="SM00482"/>
    </source>
</evidence>
<evidence type="ECO:0000256" key="2">
    <source>
        <dbReference type="ARBA" id="ARBA00023109"/>
    </source>
</evidence>
<dbReference type="Proteomes" id="UP000676975">
    <property type="component" value="Segment"/>
</dbReference>
<dbReference type="GO" id="GO:0003887">
    <property type="term" value="F:DNA-directed DNA polymerase activity"/>
    <property type="evidence" value="ECO:0007669"/>
    <property type="project" value="InterPro"/>
</dbReference>
<dbReference type="PRINTS" id="PR00868">
    <property type="entry name" value="DNAPOLI"/>
</dbReference>
<gene>
    <name evidence="4" type="ORF">phiGM223_26</name>
</gene>
<dbReference type="InterPro" id="IPR043502">
    <property type="entry name" value="DNA/RNA_pol_sf"/>
</dbReference>
<dbReference type="InterPro" id="IPR002298">
    <property type="entry name" value="DNA_polymerase_A"/>
</dbReference>
<dbReference type="PANTHER" id="PTHR10133:SF27">
    <property type="entry name" value="DNA POLYMERASE NU"/>
    <property type="match status" value="1"/>
</dbReference>
<dbReference type="Gene3D" id="1.10.150.20">
    <property type="entry name" value="5' to 3' exonuclease, C-terminal subdomain"/>
    <property type="match status" value="1"/>
</dbReference>
<keyword evidence="5" id="KW-1185">Reference proteome</keyword>
<feature type="domain" description="DNA-directed DNA polymerase family A palm" evidence="3">
    <location>
        <begin position="488"/>
        <end position="739"/>
    </location>
</feature>
<dbReference type="GO" id="GO:0039693">
    <property type="term" value="P:viral DNA genome replication"/>
    <property type="evidence" value="ECO:0007669"/>
    <property type="project" value="UniProtKB-KW"/>
</dbReference>
<dbReference type="Pfam" id="PF00476">
    <property type="entry name" value="DNA_pol_A"/>
    <property type="match status" value="1"/>
</dbReference>
<evidence type="ECO:0000313" key="5">
    <source>
        <dbReference type="Proteomes" id="UP000676975"/>
    </source>
</evidence>
<dbReference type="Gene3D" id="3.30.70.370">
    <property type="match status" value="1"/>
</dbReference>
<proteinExistence type="predicted"/>